<protein>
    <recommendedName>
        <fullName evidence="4">WSC domain-containing protein</fullName>
    </recommendedName>
</protein>
<organism evidence="2 3">
    <name type="scientific">Amylocarpus encephaloides</name>
    <dbReference type="NCBI Taxonomy" id="45428"/>
    <lineage>
        <taxon>Eukaryota</taxon>
        <taxon>Fungi</taxon>
        <taxon>Dikarya</taxon>
        <taxon>Ascomycota</taxon>
        <taxon>Pezizomycotina</taxon>
        <taxon>Leotiomycetes</taxon>
        <taxon>Helotiales</taxon>
        <taxon>Helotiales incertae sedis</taxon>
        <taxon>Amylocarpus</taxon>
    </lineage>
</organism>
<feature type="chain" id="PRO_5040385061" description="WSC domain-containing protein" evidence="1">
    <location>
        <begin position="18"/>
        <end position="207"/>
    </location>
</feature>
<comment type="caution">
    <text evidence="2">The sequence shown here is derived from an EMBL/GenBank/DDBJ whole genome shotgun (WGS) entry which is preliminary data.</text>
</comment>
<dbReference type="OrthoDB" id="5140717at2759"/>
<evidence type="ECO:0008006" key="4">
    <source>
        <dbReference type="Google" id="ProtNLM"/>
    </source>
</evidence>
<sequence length="207" mass="21817">MLRLLLSLSILLSTAVANPAPAPAPAPTPAPEYTPADLARRETTSYYSVVTTQIPADRFSIGMGQNGTGGDYYWAYCIDQPLTVTRSFGGCGSNDVYTRCSGRTLYGLDRSNVLCDFDCMTHKIYKDLDASSFTPFLGCAGNSRQTAGLDLLRTSTSSGTTSASKGTASCTATPGATNNCTSLGLALRPEFSMALAGLLGWVFFGVL</sequence>
<gene>
    <name evidence="2" type="ORF">BJ875DRAFT_126266</name>
</gene>
<proteinExistence type="predicted"/>
<evidence type="ECO:0000256" key="1">
    <source>
        <dbReference type="SAM" id="SignalP"/>
    </source>
</evidence>
<feature type="signal peptide" evidence="1">
    <location>
        <begin position="1"/>
        <end position="17"/>
    </location>
</feature>
<accession>A0A9P7YD41</accession>
<evidence type="ECO:0000313" key="2">
    <source>
        <dbReference type="EMBL" id="KAG9231247.1"/>
    </source>
</evidence>
<reference evidence="2" key="1">
    <citation type="journal article" date="2021" name="IMA Fungus">
        <title>Genomic characterization of three marine fungi, including Emericellopsis atlantica sp. nov. with signatures of a generalist lifestyle and marine biomass degradation.</title>
        <authorList>
            <person name="Hagestad O.C."/>
            <person name="Hou L."/>
            <person name="Andersen J.H."/>
            <person name="Hansen E.H."/>
            <person name="Altermark B."/>
            <person name="Li C."/>
            <person name="Kuhnert E."/>
            <person name="Cox R.J."/>
            <person name="Crous P.W."/>
            <person name="Spatafora J.W."/>
            <person name="Lail K."/>
            <person name="Amirebrahimi M."/>
            <person name="Lipzen A."/>
            <person name="Pangilinan J."/>
            <person name="Andreopoulos W."/>
            <person name="Hayes R.D."/>
            <person name="Ng V."/>
            <person name="Grigoriev I.V."/>
            <person name="Jackson S.A."/>
            <person name="Sutton T.D.S."/>
            <person name="Dobson A.D.W."/>
            <person name="Rama T."/>
        </authorList>
    </citation>
    <scope>NUCLEOTIDE SEQUENCE</scope>
    <source>
        <strain evidence="2">TRa018bII</strain>
    </source>
</reference>
<name>A0A9P7YD41_9HELO</name>
<keyword evidence="1" id="KW-0732">Signal</keyword>
<dbReference type="EMBL" id="MU251615">
    <property type="protein sequence ID" value="KAG9231247.1"/>
    <property type="molecule type" value="Genomic_DNA"/>
</dbReference>
<keyword evidence="3" id="KW-1185">Reference proteome</keyword>
<dbReference type="AlphaFoldDB" id="A0A9P7YD41"/>
<dbReference type="Proteomes" id="UP000824998">
    <property type="component" value="Unassembled WGS sequence"/>
</dbReference>
<evidence type="ECO:0000313" key="3">
    <source>
        <dbReference type="Proteomes" id="UP000824998"/>
    </source>
</evidence>